<dbReference type="AlphaFoldDB" id="A0A9C6X045"/>
<dbReference type="GeneID" id="127749560"/>
<gene>
    <name evidence="2" type="primary">LOC127749560</name>
</gene>
<protein>
    <submittedName>
        <fullName evidence="2">Uncharacterized protein LOC127749560</fullName>
    </submittedName>
</protein>
<dbReference type="Proteomes" id="UP000504606">
    <property type="component" value="Unplaced"/>
</dbReference>
<accession>A0A9C6X045</accession>
<proteinExistence type="predicted"/>
<dbReference type="KEGG" id="foc:127749560"/>
<name>A0A9C6X045_FRAOC</name>
<dbReference type="RefSeq" id="XP_052124158.1">
    <property type="nucleotide sequence ID" value="XM_052268198.1"/>
</dbReference>
<evidence type="ECO:0000313" key="2">
    <source>
        <dbReference type="RefSeq" id="XP_052124158.1"/>
    </source>
</evidence>
<sequence>MWRERGQLWKATDIVENVVTPQHLLDSEQLHGKKNVPPTNDFVNIYITANFSRQERTICYEQQHHAATTNYVYTFLRDVTPMACRRRHRNLLSHRRFTCHLQRRMR</sequence>
<keyword evidence="1" id="KW-1185">Reference proteome</keyword>
<reference evidence="2" key="1">
    <citation type="submission" date="2025-08" db="UniProtKB">
        <authorList>
            <consortium name="RefSeq"/>
        </authorList>
    </citation>
    <scope>IDENTIFICATION</scope>
    <source>
        <tissue evidence="2">Whole organism</tissue>
    </source>
</reference>
<evidence type="ECO:0000313" key="1">
    <source>
        <dbReference type="Proteomes" id="UP000504606"/>
    </source>
</evidence>
<organism evidence="1 2">
    <name type="scientific">Frankliniella occidentalis</name>
    <name type="common">Western flower thrips</name>
    <name type="synonym">Euthrips occidentalis</name>
    <dbReference type="NCBI Taxonomy" id="133901"/>
    <lineage>
        <taxon>Eukaryota</taxon>
        <taxon>Metazoa</taxon>
        <taxon>Ecdysozoa</taxon>
        <taxon>Arthropoda</taxon>
        <taxon>Hexapoda</taxon>
        <taxon>Insecta</taxon>
        <taxon>Pterygota</taxon>
        <taxon>Neoptera</taxon>
        <taxon>Paraneoptera</taxon>
        <taxon>Thysanoptera</taxon>
        <taxon>Terebrantia</taxon>
        <taxon>Thripoidea</taxon>
        <taxon>Thripidae</taxon>
        <taxon>Frankliniella</taxon>
    </lineage>
</organism>